<evidence type="ECO:0000313" key="2">
    <source>
        <dbReference type="Proteomes" id="UP000187203"/>
    </source>
</evidence>
<gene>
    <name evidence="1" type="ORF">COLO4_21952</name>
</gene>
<reference evidence="2" key="1">
    <citation type="submission" date="2013-09" db="EMBL/GenBank/DDBJ databases">
        <title>Corchorus olitorius genome sequencing.</title>
        <authorList>
            <person name="Alam M."/>
            <person name="Haque M.S."/>
            <person name="Islam M.S."/>
            <person name="Emdad E.M."/>
            <person name="Islam M.M."/>
            <person name="Ahmed B."/>
            <person name="Halim A."/>
            <person name="Hossen Q.M.M."/>
            <person name="Hossain M.Z."/>
            <person name="Ahmed R."/>
            <person name="Khan M.M."/>
            <person name="Islam R."/>
            <person name="Rashid M.M."/>
            <person name="Khan S.A."/>
            <person name="Rahman M.S."/>
            <person name="Alam M."/>
            <person name="Yahiya A.S."/>
            <person name="Khan M.S."/>
            <person name="Azam M.S."/>
            <person name="Haque T."/>
            <person name="Lashkar M.Z.H."/>
            <person name="Akhand A.I."/>
            <person name="Morshed G."/>
            <person name="Roy S."/>
            <person name="Uddin K.S."/>
            <person name="Rabeya T."/>
            <person name="Hossain A.S."/>
            <person name="Chowdhury A."/>
            <person name="Snigdha A.R."/>
            <person name="Mortoza M.S."/>
            <person name="Matin S.A."/>
            <person name="Hoque S.M.E."/>
            <person name="Islam M.K."/>
            <person name="Roy D.K."/>
            <person name="Haider R."/>
            <person name="Moosa M.M."/>
            <person name="Elias S.M."/>
            <person name="Hasan A.M."/>
            <person name="Jahan S."/>
            <person name="Shafiuddin M."/>
            <person name="Mahmood N."/>
            <person name="Shommy N.S."/>
        </authorList>
    </citation>
    <scope>NUCLEOTIDE SEQUENCE [LARGE SCALE GENOMIC DNA]</scope>
    <source>
        <strain evidence="2">cv. O-4</strain>
    </source>
</reference>
<dbReference type="OrthoDB" id="601557at2759"/>
<comment type="caution">
    <text evidence="1">The sequence shown here is derived from an EMBL/GenBank/DDBJ whole genome shotgun (WGS) entry which is preliminary data.</text>
</comment>
<dbReference type="Proteomes" id="UP000187203">
    <property type="component" value="Unassembled WGS sequence"/>
</dbReference>
<name>A0A1R3IPT1_9ROSI</name>
<keyword evidence="2" id="KW-1185">Reference proteome</keyword>
<evidence type="ECO:0000313" key="1">
    <source>
        <dbReference type="EMBL" id="OMO84599.1"/>
    </source>
</evidence>
<dbReference type="AlphaFoldDB" id="A0A1R3IPT1"/>
<organism evidence="1 2">
    <name type="scientific">Corchorus olitorius</name>
    <dbReference type="NCBI Taxonomy" id="93759"/>
    <lineage>
        <taxon>Eukaryota</taxon>
        <taxon>Viridiplantae</taxon>
        <taxon>Streptophyta</taxon>
        <taxon>Embryophyta</taxon>
        <taxon>Tracheophyta</taxon>
        <taxon>Spermatophyta</taxon>
        <taxon>Magnoliopsida</taxon>
        <taxon>eudicotyledons</taxon>
        <taxon>Gunneridae</taxon>
        <taxon>Pentapetalae</taxon>
        <taxon>rosids</taxon>
        <taxon>malvids</taxon>
        <taxon>Malvales</taxon>
        <taxon>Malvaceae</taxon>
        <taxon>Grewioideae</taxon>
        <taxon>Apeibeae</taxon>
        <taxon>Corchorus</taxon>
    </lineage>
</organism>
<sequence length="234" mass="26866">MKNLNPFDHHNVYGFPQKNLDYGLIMGQHSGNFVQSHHVPLKTRNQFDHIQAFPHNKNYGLFMDPQPSKVSTLSQADENLLNLSLNLNANKNRMNPMSMMNDNNLDFNFQSGASSNDHLDIFNVQQSGLASSSRNMPNSVGYSPLGSSFSNDHQGIPAPHHDPMLDNVMFKQPKPYDTWFLPPSMQQDHQPSNFGQLYSESDPRFRSEFLGEFYRNMNHEDHDLANRAFKIQRL</sequence>
<protein>
    <submittedName>
        <fullName evidence="1">Uncharacterized protein</fullName>
    </submittedName>
</protein>
<accession>A0A1R3IPT1</accession>
<proteinExistence type="predicted"/>
<dbReference type="EMBL" id="AWUE01017836">
    <property type="protein sequence ID" value="OMO84599.1"/>
    <property type="molecule type" value="Genomic_DNA"/>
</dbReference>